<dbReference type="AlphaFoldDB" id="A0A1I4BKX6"/>
<sequence length="132" mass="14261">MYQIVVPVDDDVDRAVAQARYVTELPGDPNEVSVIVAHAYRDTNRTTEKPDEESQAVIEAINCLRDSGMAVEQRELYVPVAESILDLTADVDADAIVMSGRKRSPTGKALFGSVTQSVVLDATVPVTVVSVE</sequence>
<evidence type="ECO:0000256" key="1">
    <source>
        <dbReference type="ARBA" id="ARBA00008791"/>
    </source>
</evidence>
<protein>
    <submittedName>
        <fullName evidence="3">Nucleotide-binding universal stress protein, UspA family</fullName>
    </submittedName>
</protein>
<dbReference type="RefSeq" id="WP_089865532.1">
    <property type="nucleotide sequence ID" value="NZ_FOTC01000001.1"/>
</dbReference>
<dbReference type="PANTHER" id="PTHR46268:SF6">
    <property type="entry name" value="UNIVERSAL STRESS PROTEIN UP12"/>
    <property type="match status" value="1"/>
</dbReference>
<dbReference type="Proteomes" id="UP000199607">
    <property type="component" value="Unassembled WGS sequence"/>
</dbReference>
<organism evidence="3 4">
    <name type="scientific">Halogranum rubrum</name>
    <dbReference type="NCBI Taxonomy" id="553466"/>
    <lineage>
        <taxon>Archaea</taxon>
        <taxon>Methanobacteriati</taxon>
        <taxon>Methanobacteriota</taxon>
        <taxon>Stenosarchaea group</taxon>
        <taxon>Halobacteria</taxon>
        <taxon>Halobacteriales</taxon>
        <taxon>Haloferacaceae</taxon>
    </lineage>
</organism>
<dbReference type="InterPro" id="IPR006015">
    <property type="entry name" value="Universal_stress_UspA"/>
</dbReference>
<comment type="similarity">
    <text evidence="1">Belongs to the universal stress protein A family.</text>
</comment>
<dbReference type="Gene3D" id="3.40.50.620">
    <property type="entry name" value="HUPs"/>
    <property type="match status" value="1"/>
</dbReference>
<dbReference type="PANTHER" id="PTHR46268">
    <property type="entry name" value="STRESS RESPONSE PROTEIN NHAX"/>
    <property type="match status" value="1"/>
</dbReference>
<dbReference type="STRING" id="553466.SAMN04487950_0610"/>
<dbReference type="PRINTS" id="PR01438">
    <property type="entry name" value="UNVRSLSTRESS"/>
</dbReference>
<evidence type="ECO:0000259" key="2">
    <source>
        <dbReference type="Pfam" id="PF00582"/>
    </source>
</evidence>
<dbReference type="InterPro" id="IPR014729">
    <property type="entry name" value="Rossmann-like_a/b/a_fold"/>
</dbReference>
<dbReference type="SUPFAM" id="SSF52402">
    <property type="entry name" value="Adenine nucleotide alpha hydrolases-like"/>
    <property type="match status" value="1"/>
</dbReference>
<dbReference type="InterPro" id="IPR006016">
    <property type="entry name" value="UspA"/>
</dbReference>
<dbReference type="Pfam" id="PF00582">
    <property type="entry name" value="Usp"/>
    <property type="match status" value="1"/>
</dbReference>
<proteinExistence type="inferred from homology"/>
<feature type="domain" description="UspA" evidence="2">
    <location>
        <begin position="3"/>
        <end position="129"/>
    </location>
</feature>
<accession>A0A1I4BKX6</accession>
<keyword evidence="4" id="KW-1185">Reference proteome</keyword>
<evidence type="ECO:0000313" key="3">
    <source>
        <dbReference type="EMBL" id="SFK69193.1"/>
    </source>
</evidence>
<gene>
    <name evidence="3" type="ORF">SAMN04487950_0610</name>
</gene>
<dbReference type="EMBL" id="FOTC01000001">
    <property type="protein sequence ID" value="SFK69193.1"/>
    <property type="molecule type" value="Genomic_DNA"/>
</dbReference>
<reference evidence="4" key="1">
    <citation type="submission" date="2016-10" db="EMBL/GenBank/DDBJ databases">
        <authorList>
            <person name="Varghese N."/>
            <person name="Submissions S."/>
        </authorList>
    </citation>
    <scope>NUCLEOTIDE SEQUENCE [LARGE SCALE GENOMIC DNA]</scope>
    <source>
        <strain evidence="4">CGMCC 1.7738</strain>
    </source>
</reference>
<name>A0A1I4BKX6_9EURY</name>
<evidence type="ECO:0000313" key="4">
    <source>
        <dbReference type="Proteomes" id="UP000199607"/>
    </source>
</evidence>
<dbReference type="CDD" id="cd00293">
    <property type="entry name" value="USP-like"/>
    <property type="match status" value="1"/>
</dbReference>